<sequence>MSVILPKSFRPGTDLMSKMVVRNPDVVNIITRTLVNSQDEYVLGESEWNDGTRSDLVLEPKTPFLDLLPIVIEFQHTVNFRFIKRTINYCLKAYDRYHIEPICLIVCIDTLAGDCYEQTMQSSVTGCRSFPCIAWASRCLILSQASLVNCSTLLPLDPFVALGFFLTQRFVSITSSPFNEDSTMKFLYDLALKHYGSVVGDEQHMAEVIKQVCDTQDCMNTRLLELIHNHASPQIITDAIKNSQFQNNQLKRKYSIDEDCSIYPTTSSLNTSQATSSTAASDVQVESATSLSYRQGMEFVENFKKARMEKGLNKMDWVTCLAEERHKFIVFDE</sequence>
<gene>
    <name evidence="1" type="ORF">MFLAVUS_010077</name>
</gene>
<keyword evidence="2" id="KW-1185">Reference proteome</keyword>
<organism evidence="1 2">
    <name type="scientific">Mucor flavus</name>
    <dbReference type="NCBI Taxonomy" id="439312"/>
    <lineage>
        <taxon>Eukaryota</taxon>
        <taxon>Fungi</taxon>
        <taxon>Fungi incertae sedis</taxon>
        <taxon>Mucoromycota</taxon>
        <taxon>Mucoromycotina</taxon>
        <taxon>Mucoromycetes</taxon>
        <taxon>Mucorales</taxon>
        <taxon>Mucorineae</taxon>
        <taxon>Mucoraceae</taxon>
        <taxon>Mucor</taxon>
    </lineage>
</organism>
<dbReference type="Proteomes" id="UP001473302">
    <property type="component" value="Unassembled WGS sequence"/>
</dbReference>
<reference evidence="1 2" key="1">
    <citation type="submission" date="2024-04" db="EMBL/GenBank/DDBJ databases">
        <title>genome sequences of Mucor flavus KT1a and Helicostylum pulchrum KT1b strains isolated from the surface of a dry-aged beef.</title>
        <authorList>
            <person name="Toyotome T."/>
            <person name="Hosono M."/>
            <person name="Torimaru M."/>
            <person name="Fukuda K."/>
            <person name="Mikami N."/>
        </authorList>
    </citation>
    <scope>NUCLEOTIDE SEQUENCE [LARGE SCALE GENOMIC DNA]</scope>
    <source>
        <strain evidence="1 2">KT1a</strain>
    </source>
</reference>
<evidence type="ECO:0000313" key="2">
    <source>
        <dbReference type="Proteomes" id="UP001473302"/>
    </source>
</evidence>
<protein>
    <submittedName>
        <fullName evidence="1">Uncharacterized protein</fullName>
    </submittedName>
</protein>
<accession>A0ABP9ZBP5</accession>
<dbReference type="EMBL" id="BAABUK010000032">
    <property type="protein sequence ID" value="GAA5816547.1"/>
    <property type="molecule type" value="Genomic_DNA"/>
</dbReference>
<evidence type="ECO:0000313" key="1">
    <source>
        <dbReference type="EMBL" id="GAA5816547.1"/>
    </source>
</evidence>
<comment type="caution">
    <text evidence="1">The sequence shown here is derived from an EMBL/GenBank/DDBJ whole genome shotgun (WGS) entry which is preliminary data.</text>
</comment>
<name>A0ABP9ZBP5_9FUNG</name>
<proteinExistence type="predicted"/>